<dbReference type="InterPro" id="IPR045057">
    <property type="entry name" value="Gcn5-rel_NAT"/>
</dbReference>
<dbReference type="InterPro" id="IPR031165">
    <property type="entry name" value="GNAT_YJDJ"/>
</dbReference>
<accession>F9RYZ7</accession>
<sequence length="92" mass="10522">MHVVTLDQEKQQFSVSLEQDLYAIVKFRREGDVFVITSTHVPSSIQGRGYGNVVMEQVLADIASREGKVIAQCSFVAGYLERNRQWQYLLSR</sequence>
<dbReference type="EMBL" id="AFWF01000043">
    <property type="protein sequence ID" value="EGU46175.1"/>
    <property type="molecule type" value="Genomic_DNA"/>
</dbReference>
<organism evidence="2 3">
    <name type="scientific">Vibrio ichthyoenteri ATCC 700023</name>
    <dbReference type="NCBI Taxonomy" id="870968"/>
    <lineage>
        <taxon>Bacteria</taxon>
        <taxon>Pseudomonadati</taxon>
        <taxon>Pseudomonadota</taxon>
        <taxon>Gammaproteobacteria</taxon>
        <taxon>Vibrionales</taxon>
        <taxon>Vibrionaceae</taxon>
        <taxon>Vibrio</taxon>
    </lineage>
</organism>
<dbReference type="AlphaFoldDB" id="F9RYZ7"/>
<evidence type="ECO:0000313" key="2">
    <source>
        <dbReference type="EMBL" id="EGU46175.1"/>
    </source>
</evidence>
<dbReference type="OrthoDB" id="9813275at2"/>
<dbReference type="SUPFAM" id="SSF55729">
    <property type="entry name" value="Acyl-CoA N-acyltransferases (Nat)"/>
    <property type="match status" value="1"/>
</dbReference>
<evidence type="ECO:0000313" key="3">
    <source>
        <dbReference type="Proteomes" id="UP000004605"/>
    </source>
</evidence>
<dbReference type="PANTHER" id="PTHR31435">
    <property type="entry name" value="PROTEIN NATD1"/>
    <property type="match status" value="1"/>
</dbReference>
<dbReference type="PROSITE" id="PS51729">
    <property type="entry name" value="GNAT_YJDJ"/>
    <property type="match status" value="1"/>
</dbReference>
<dbReference type="Proteomes" id="UP000004605">
    <property type="component" value="Unassembled WGS sequence"/>
</dbReference>
<dbReference type="RefSeq" id="WP_006711084.1">
    <property type="nucleotide sequence ID" value="NZ_AFWF01000043.1"/>
</dbReference>
<dbReference type="InterPro" id="IPR016181">
    <property type="entry name" value="Acyl_CoA_acyltransferase"/>
</dbReference>
<dbReference type="Pfam" id="PF14542">
    <property type="entry name" value="Acetyltransf_CG"/>
    <property type="match status" value="1"/>
</dbReference>
<feature type="domain" description="N-acetyltransferase" evidence="1">
    <location>
        <begin position="5"/>
        <end position="91"/>
    </location>
</feature>
<proteinExistence type="predicted"/>
<evidence type="ECO:0000259" key="1">
    <source>
        <dbReference type="PROSITE" id="PS51729"/>
    </source>
</evidence>
<name>F9RYZ7_9VIBR</name>
<reference evidence="2 3" key="1">
    <citation type="journal article" date="2012" name="Int. J. Syst. Evol. Microbiol.">
        <title>Vibrio caribbeanicus sp. nov., isolated from the marine sponge Scleritoderma cyanea.</title>
        <authorList>
            <person name="Hoffmann M."/>
            <person name="Monday S.R."/>
            <person name="Allard M.W."/>
            <person name="Strain E.A."/>
            <person name="Whittaker P."/>
            <person name="Naum M."/>
            <person name="McCarthy P.J."/>
            <person name="Lopez J.V."/>
            <person name="Fischer M."/>
            <person name="Brown E.W."/>
        </authorList>
    </citation>
    <scope>NUCLEOTIDE SEQUENCE [LARGE SCALE GENOMIC DNA]</scope>
    <source>
        <strain evidence="2 3">ATCC 700023</strain>
    </source>
</reference>
<comment type="caution">
    <text evidence="2">The sequence shown here is derived from an EMBL/GenBank/DDBJ whole genome shotgun (WGS) entry which is preliminary data.</text>
</comment>
<gene>
    <name evidence="2" type="ORF">VII00023_16646</name>
</gene>
<protein>
    <recommendedName>
        <fullName evidence="1">N-acetyltransferase domain-containing protein</fullName>
    </recommendedName>
</protein>
<dbReference type="Gene3D" id="3.40.630.30">
    <property type="match status" value="1"/>
</dbReference>
<dbReference type="PANTHER" id="PTHR31435:SF9">
    <property type="entry name" value="PROTEIN NATD1"/>
    <property type="match status" value="1"/>
</dbReference>
<keyword evidence="3" id="KW-1185">Reference proteome</keyword>